<dbReference type="RefSeq" id="WP_121682722.1">
    <property type="nucleotide sequence ID" value="NZ_RCVZ01000027.1"/>
</dbReference>
<dbReference type="AlphaFoldDB" id="A0A3L7JJJ3"/>
<protein>
    <submittedName>
        <fullName evidence="1">TIGR00375 family protein</fullName>
    </submittedName>
</protein>
<comment type="caution">
    <text evidence="1">The sequence shown here is derived from an EMBL/GenBank/DDBJ whole genome shotgun (WGS) entry which is preliminary data.</text>
</comment>
<name>A0A3L7JJJ3_9BACI</name>
<dbReference type="CDD" id="cd19067">
    <property type="entry name" value="PfuEndoQ-like"/>
    <property type="match status" value="1"/>
</dbReference>
<dbReference type="EMBL" id="RCVZ01000027">
    <property type="protein sequence ID" value="RLQ90640.1"/>
    <property type="molecule type" value="Genomic_DNA"/>
</dbReference>
<dbReference type="Gene3D" id="3.20.20.140">
    <property type="entry name" value="Metal-dependent hydrolases"/>
    <property type="match status" value="1"/>
</dbReference>
<accession>A0A3L7JJJ3</accession>
<sequence>MNTYYVDLHIHIGRDFYGRPVKITGAESLTLENVLKFAERPKGIDMVGVIDCHSPNVIQEINLLIESGELRQLQEGGLLYNNSVTLIPGAEIEIYDQNCKGPIHVLAYFPTLQLMRGFSDWLADFVTNIHLSSQRAYVSAISLQKKVKELEGLFIPAHVFTPFKSLYGKGVEKSLKEVLDPEMIDGVELGLSADTSMADKISELHPYTYLTNSDAHSLGKIGREYQAIRMAEPTFKELEWALGGKAKRKVEVNYGLNPLLGKYHETACAKCSEPWPVQGGCQKCGSSSSVKGVSNRIAELADSERKPGRPRYIHQVPLDFLPGLGPKTLQKLLMVYKTEMAILHDSKREDLLEIIPERIVNLIMAARSGTLKIAAGGAGRYGKVKR</sequence>
<gene>
    <name evidence="1" type="ORF">D9X91_21555</name>
</gene>
<dbReference type="OrthoDB" id="9810135at2"/>
<dbReference type="PANTHER" id="PTHR40084">
    <property type="entry name" value="PHOSPHOHYDROLASE, PHP FAMILY"/>
    <property type="match status" value="1"/>
</dbReference>
<organism evidence="1 2">
    <name type="scientific">Falsibacillus albus</name>
    <dbReference type="NCBI Taxonomy" id="2478915"/>
    <lineage>
        <taxon>Bacteria</taxon>
        <taxon>Bacillati</taxon>
        <taxon>Bacillota</taxon>
        <taxon>Bacilli</taxon>
        <taxon>Bacillales</taxon>
        <taxon>Bacillaceae</taxon>
        <taxon>Falsibacillus</taxon>
    </lineage>
</organism>
<dbReference type="PANTHER" id="PTHR40084:SF1">
    <property type="entry name" value="PHOSPHOTRANSFERASE"/>
    <property type="match status" value="1"/>
</dbReference>
<dbReference type="Proteomes" id="UP000276770">
    <property type="component" value="Unassembled WGS sequence"/>
</dbReference>
<proteinExistence type="predicted"/>
<evidence type="ECO:0000313" key="2">
    <source>
        <dbReference type="Proteomes" id="UP000276770"/>
    </source>
</evidence>
<reference evidence="1 2" key="1">
    <citation type="submission" date="2018-10" db="EMBL/GenBank/DDBJ databases">
        <title>Falsibacillus sp. genome draft.</title>
        <authorList>
            <person name="Shi S."/>
        </authorList>
    </citation>
    <scope>NUCLEOTIDE SEQUENCE [LARGE SCALE GENOMIC DNA]</scope>
    <source>
        <strain evidence="1 2">GY 10110</strain>
    </source>
</reference>
<keyword evidence="2" id="KW-1185">Reference proteome</keyword>
<dbReference type="InterPro" id="IPR016195">
    <property type="entry name" value="Pol/histidinol_Pase-like"/>
</dbReference>
<evidence type="ECO:0000313" key="1">
    <source>
        <dbReference type="EMBL" id="RLQ90640.1"/>
    </source>
</evidence>
<dbReference type="SUPFAM" id="SSF89550">
    <property type="entry name" value="PHP domain-like"/>
    <property type="match status" value="1"/>
</dbReference>